<feature type="transmembrane region" description="Helical" evidence="6">
    <location>
        <begin position="288"/>
        <end position="308"/>
    </location>
</feature>
<dbReference type="RefSeq" id="WP_249025044.1">
    <property type="nucleotide sequence ID" value="NZ_JXMW01000013.1"/>
</dbReference>
<feature type="transmembrane region" description="Helical" evidence="6">
    <location>
        <begin position="68"/>
        <end position="89"/>
    </location>
</feature>
<evidence type="ECO:0000256" key="3">
    <source>
        <dbReference type="ARBA" id="ARBA00022692"/>
    </source>
</evidence>
<feature type="transmembrane region" description="Helical" evidence="6">
    <location>
        <begin position="209"/>
        <end position="235"/>
    </location>
</feature>
<keyword evidence="3 6" id="KW-0812">Transmembrane</keyword>
<name>A0A1V6N1E5_METAZ</name>
<keyword evidence="2" id="KW-1003">Cell membrane</keyword>
<dbReference type="InterPro" id="IPR018076">
    <property type="entry name" value="T2SS_GspF_dom"/>
</dbReference>
<comment type="subcellular location">
    <subcellularLocation>
        <location evidence="1">Cell membrane</location>
        <topology evidence="1">Multi-pass membrane protein</topology>
    </subcellularLocation>
</comment>
<sequence>MIINDLIYLISKFIDDKIPKKYSISFQEILLVSGIFTVASEILAILIIFVVFLLILFIFLSIIFNFDLLISIVLAIAIPPGFLACIIIYKSEKRSENVEKSIPDFLRQLASMLRVGLSFENAMEELSKYGSGPLYDEIKRSVIEIKMGRDFNESMVAISARLKSKNLERTFKLIIEAKKTGGNLADIIENVSDDLRELNALKRDRKSSVMMAVIFLVISAVIAAPFALGMIGIYSSFMTSLGKGSELIETSKIAAGSYIIIHSILAGLIISLVMYGNVKKGIKFSIPLLIIAYSLFYIISNFGSYFLAI</sequence>
<evidence type="ECO:0000313" key="9">
    <source>
        <dbReference type="Proteomes" id="UP000191661"/>
    </source>
</evidence>
<protein>
    <submittedName>
        <fullName evidence="8">Pilus assembly protein TadB</fullName>
    </submittedName>
</protein>
<evidence type="ECO:0000313" key="8">
    <source>
        <dbReference type="EMBL" id="OQD58518.1"/>
    </source>
</evidence>
<dbReference type="PANTHER" id="PTHR35402">
    <property type="entry name" value="INTEGRAL MEMBRANE PROTEIN-RELATED"/>
    <property type="match status" value="1"/>
</dbReference>
<evidence type="ECO:0000256" key="1">
    <source>
        <dbReference type="ARBA" id="ARBA00004651"/>
    </source>
</evidence>
<dbReference type="GO" id="GO:0005886">
    <property type="term" value="C:plasma membrane"/>
    <property type="evidence" value="ECO:0007669"/>
    <property type="project" value="UniProtKB-SubCell"/>
</dbReference>
<organism evidence="8 9">
    <name type="scientific">Methanobrevibacter arboriphilus JCM 13429 = DSM 1125</name>
    <dbReference type="NCBI Taxonomy" id="1300164"/>
    <lineage>
        <taxon>Archaea</taxon>
        <taxon>Methanobacteriati</taxon>
        <taxon>Methanobacteriota</taxon>
        <taxon>Methanomada group</taxon>
        <taxon>Methanobacteria</taxon>
        <taxon>Methanobacteriales</taxon>
        <taxon>Methanobacteriaceae</taxon>
        <taxon>Methanobrevibacter</taxon>
    </lineage>
</organism>
<feature type="domain" description="Type II secretion system protein GspF" evidence="7">
    <location>
        <begin position="105"/>
        <end position="231"/>
    </location>
</feature>
<feature type="transmembrane region" description="Helical" evidence="6">
    <location>
        <begin position="29"/>
        <end position="62"/>
    </location>
</feature>
<keyword evidence="5 6" id="KW-0472">Membrane</keyword>
<feature type="transmembrane region" description="Helical" evidence="6">
    <location>
        <begin position="255"/>
        <end position="276"/>
    </location>
</feature>
<accession>A0A1V6N1E5</accession>
<dbReference type="Gene3D" id="1.20.81.30">
    <property type="entry name" value="Type II secretion system (T2SS), domain F"/>
    <property type="match status" value="1"/>
</dbReference>
<keyword evidence="4 6" id="KW-1133">Transmembrane helix</keyword>
<dbReference type="AlphaFoldDB" id="A0A1V6N1E5"/>
<evidence type="ECO:0000256" key="5">
    <source>
        <dbReference type="ARBA" id="ARBA00023136"/>
    </source>
</evidence>
<evidence type="ECO:0000256" key="2">
    <source>
        <dbReference type="ARBA" id="ARBA00022475"/>
    </source>
</evidence>
<gene>
    <name evidence="8" type="primary">tadB2</name>
    <name evidence="8" type="ORF">MBBAR_13c00170</name>
</gene>
<dbReference type="EMBL" id="JXMW01000013">
    <property type="protein sequence ID" value="OQD58518.1"/>
    <property type="molecule type" value="Genomic_DNA"/>
</dbReference>
<evidence type="ECO:0000256" key="4">
    <source>
        <dbReference type="ARBA" id="ARBA00022989"/>
    </source>
</evidence>
<evidence type="ECO:0000256" key="6">
    <source>
        <dbReference type="SAM" id="Phobius"/>
    </source>
</evidence>
<dbReference type="Proteomes" id="UP000191661">
    <property type="component" value="Unassembled WGS sequence"/>
</dbReference>
<reference evidence="8 9" key="1">
    <citation type="submission" date="2014-12" db="EMBL/GenBank/DDBJ databases">
        <title>Genome sequence of Methanobrevibacter arboriphilicus DH1, DSM1125.</title>
        <authorList>
            <person name="Poehlein A."/>
            <person name="Thauer R.K."/>
            <person name="Seedorf H."/>
            <person name="Daniel R."/>
        </authorList>
    </citation>
    <scope>NUCLEOTIDE SEQUENCE [LARGE SCALE GENOMIC DNA]</scope>
    <source>
        <strain evidence="8 9">DH1</strain>
    </source>
</reference>
<dbReference type="InterPro" id="IPR042094">
    <property type="entry name" value="T2SS_GspF_sf"/>
</dbReference>
<comment type="caution">
    <text evidence="8">The sequence shown here is derived from an EMBL/GenBank/DDBJ whole genome shotgun (WGS) entry which is preliminary data.</text>
</comment>
<dbReference type="Pfam" id="PF00482">
    <property type="entry name" value="T2SSF"/>
    <property type="match status" value="1"/>
</dbReference>
<proteinExistence type="predicted"/>
<dbReference type="PANTHER" id="PTHR35402:SF1">
    <property type="entry name" value="TYPE II SECRETION SYSTEM PROTEIN GSPF DOMAIN-CONTAINING PROTEIN"/>
    <property type="match status" value="1"/>
</dbReference>
<dbReference type="InterPro" id="IPR056569">
    <property type="entry name" value="ArlJ-like"/>
</dbReference>
<evidence type="ECO:0000259" key="7">
    <source>
        <dbReference type="Pfam" id="PF00482"/>
    </source>
</evidence>
<keyword evidence="9" id="KW-1185">Reference proteome</keyword>